<dbReference type="OrthoDB" id="9808317at2"/>
<keyword evidence="7" id="KW-0304">Gas vesicle</keyword>
<comment type="similarity">
    <text evidence="2">Belongs to the CbbQ/NirQ/NorQ/GpvN family.</text>
</comment>
<dbReference type="GO" id="GO:0031412">
    <property type="term" value="P:gas vesicle organization"/>
    <property type="evidence" value="ECO:0007669"/>
    <property type="project" value="InterPro"/>
</dbReference>
<protein>
    <submittedName>
        <fullName evidence="11">Gas vesicle protein GvpN</fullName>
    </submittedName>
</protein>
<organism evidence="11 12">
    <name type="scientific">Geotalea uraniireducens (strain Rf4)</name>
    <name type="common">Geobacter uraniireducens</name>
    <dbReference type="NCBI Taxonomy" id="351605"/>
    <lineage>
        <taxon>Bacteria</taxon>
        <taxon>Pseudomonadati</taxon>
        <taxon>Thermodesulfobacteriota</taxon>
        <taxon>Desulfuromonadia</taxon>
        <taxon>Geobacterales</taxon>
        <taxon>Geobacteraceae</taxon>
        <taxon>Geotalea</taxon>
    </lineage>
</organism>
<dbReference type="PANTHER" id="PTHR42759">
    <property type="entry name" value="MOXR FAMILY PROTEIN"/>
    <property type="match status" value="1"/>
</dbReference>
<dbReference type="InterPro" id="IPR027417">
    <property type="entry name" value="P-loop_NTPase"/>
</dbReference>
<dbReference type="KEGG" id="gur:Gura_2836"/>
<gene>
    <name evidence="11" type="ordered locus">Gura_2836</name>
</gene>
<keyword evidence="12" id="KW-1185">Reference proteome</keyword>
<dbReference type="EMBL" id="CP000698">
    <property type="protein sequence ID" value="ABQ27009.1"/>
    <property type="molecule type" value="Genomic_DNA"/>
</dbReference>
<feature type="domain" description="AAA+ ATPase" evidence="10">
    <location>
        <begin position="40"/>
        <end position="208"/>
    </location>
</feature>
<evidence type="ECO:0000256" key="5">
    <source>
        <dbReference type="ARBA" id="ARBA00022801"/>
    </source>
</evidence>
<comment type="subcellular location">
    <subcellularLocation>
        <location evidence="1">Cytoplasm</location>
    </subcellularLocation>
    <subcellularLocation>
        <location evidence="8">Gas vesicle</location>
    </subcellularLocation>
</comment>
<evidence type="ECO:0000256" key="9">
    <source>
        <dbReference type="ARBA" id="ARBA00049360"/>
    </source>
</evidence>
<evidence type="ECO:0000256" key="7">
    <source>
        <dbReference type="ARBA" id="ARBA00022987"/>
    </source>
</evidence>
<dbReference type="PANTHER" id="PTHR42759:SF1">
    <property type="entry name" value="MAGNESIUM-CHELATASE SUBUNIT CHLD"/>
    <property type="match status" value="1"/>
</dbReference>
<keyword evidence="3" id="KW-0963">Cytoplasm</keyword>
<reference evidence="11 12" key="1">
    <citation type="submission" date="2007-05" db="EMBL/GenBank/DDBJ databases">
        <title>Complete sequence of Geobacter uraniireducens Rf4.</title>
        <authorList>
            <consortium name="US DOE Joint Genome Institute"/>
            <person name="Copeland A."/>
            <person name="Lucas S."/>
            <person name="Lapidus A."/>
            <person name="Barry K."/>
            <person name="Detter J.C."/>
            <person name="Glavina del Rio T."/>
            <person name="Hammon N."/>
            <person name="Israni S."/>
            <person name="Dalin E."/>
            <person name="Tice H."/>
            <person name="Pitluck S."/>
            <person name="Chertkov O."/>
            <person name="Brettin T."/>
            <person name="Bruce D."/>
            <person name="Han C."/>
            <person name="Schmutz J."/>
            <person name="Larimer F."/>
            <person name="Land M."/>
            <person name="Hauser L."/>
            <person name="Kyrpides N."/>
            <person name="Mikhailova N."/>
            <person name="Shelobolina E."/>
            <person name="Aklujkar M."/>
            <person name="Lovley D."/>
            <person name="Richardson P."/>
        </authorList>
    </citation>
    <scope>NUCLEOTIDE SEQUENCE [LARGE SCALE GENOMIC DNA]</scope>
    <source>
        <strain evidence="11 12">Rf4</strain>
    </source>
</reference>
<dbReference type="HOGENOM" id="CLU_051123_1_0_7"/>
<dbReference type="InterPro" id="IPR011704">
    <property type="entry name" value="ATPase_dyneun-rel_AAA"/>
</dbReference>
<keyword evidence="4" id="KW-0547">Nucleotide-binding</keyword>
<dbReference type="Proteomes" id="UP000006695">
    <property type="component" value="Chromosome"/>
</dbReference>
<evidence type="ECO:0000259" key="10">
    <source>
        <dbReference type="SMART" id="SM00382"/>
    </source>
</evidence>
<dbReference type="CDD" id="cd00009">
    <property type="entry name" value="AAA"/>
    <property type="match status" value="1"/>
</dbReference>
<evidence type="ECO:0000256" key="3">
    <source>
        <dbReference type="ARBA" id="ARBA00022490"/>
    </source>
</evidence>
<comment type="catalytic activity">
    <reaction evidence="9">
        <text>ATP + H2O = ADP + phosphate + H(+)</text>
        <dbReference type="Rhea" id="RHEA:13065"/>
        <dbReference type="ChEBI" id="CHEBI:15377"/>
        <dbReference type="ChEBI" id="CHEBI:15378"/>
        <dbReference type="ChEBI" id="CHEBI:30616"/>
        <dbReference type="ChEBI" id="CHEBI:43474"/>
        <dbReference type="ChEBI" id="CHEBI:456216"/>
    </reaction>
</comment>
<accession>A5G5E1</accession>
<evidence type="ECO:0000256" key="6">
    <source>
        <dbReference type="ARBA" id="ARBA00022840"/>
    </source>
</evidence>
<dbReference type="SMART" id="SM00382">
    <property type="entry name" value="AAA"/>
    <property type="match status" value="1"/>
</dbReference>
<evidence type="ECO:0000256" key="4">
    <source>
        <dbReference type="ARBA" id="ARBA00022741"/>
    </source>
</evidence>
<evidence type="ECO:0000313" key="11">
    <source>
        <dbReference type="EMBL" id="ABQ27009.1"/>
    </source>
</evidence>
<dbReference type="STRING" id="351605.Gura_2836"/>
<dbReference type="RefSeq" id="WP_011939683.1">
    <property type="nucleotide sequence ID" value="NC_009483.1"/>
</dbReference>
<dbReference type="GO" id="GO:0031411">
    <property type="term" value="C:gas vesicle"/>
    <property type="evidence" value="ECO:0007669"/>
    <property type="project" value="UniProtKB-SubCell"/>
</dbReference>
<evidence type="ECO:0000256" key="8">
    <source>
        <dbReference type="ARBA" id="ARBA00035108"/>
    </source>
</evidence>
<proteinExistence type="inferred from homology"/>
<dbReference type="Gene3D" id="3.40.50.300">
    <property type="entry name" value="P-loop containing nucleotide triphosphate hydrolases"/>
    <property type="match status" value="1"/>
</dbReference>
<dbReference type="AlphaFoldDB" id="A5G5E1"/>
<dbReference type="Pfam" id="PF07728">
    <property type="entry name" value="AAA_5"/>
    <property type="match status" value="1"/>
</dbReference>
<dbReference type="InterPro" id="IPR050764">
    <property type="entry name" value="CbbQ/NirQ/NorQ/GpvN"/>
</dbReference>
<evidence type="ECO:0000313" key="12">
    <source>
        <dbReference type="Proteomes" id="UP000006695"/>
    </source>
</evidence>
<dbReference type="NCBIfam" id="TIGR02640">
    <property type="entry name" value="gas_vesic_GvpN"/>
    <property type="match status" value="1"/>
</dbReference>
<dbReference type="InterPro" id="IPR003593">
    <property type="entry name" value="AAA+_ATPase"/>
</dbReference>
<keyword evidence="5" id="KW-0378">Hydrolase</keyword>
<evidence type="ECO:0000256" key="1">
    <source>
        <dbReference type="ARBA" id="ARBA00004496"/>
    </source>
</evidence>
<dbReference type="GO" id="GO:0005737">
    <property type="term" value="C:cytoplasm"/>
    <property type="evidence" value="ECO:0007669"/>
    <property type="project" value="UniProtKB-SubCell"/>
</dbReference>
<dbReference type="GO" id="GO:0005524">
    <property type="term" value="F:ATP binding"/>
    <property type="evidence" value="ECO:0007669"/>
    <property type="project" value="UniProtKB-KW"/>
</dbReference>
<dbReference type="SUPFAM" id="SSF52540">
    <property type="entry name" value="P-loop containing nucleoside triphosphate hydrolases"/>
    <property type="match status" value="1"/>
</dbReference>
<name>A5G5E1_GEOUR</name>
<sequence length="340" mass="37448">MQEENAEVLATVLEPRSLPNFVETDYVRDVTERALAYIAAGFPVHFRGTSGTGKTTIAMHVASKLGRPLVIMHGDEEHSTSDLVGGQHGYRKKKVVDNFIHSVLKTEESMNSSWIDSRLTLACKKGFTLIYDEFTRSRPEANNVLLSVLQEKMMGMPTARGGEGYLKVHPDFVAIFTSNPEEYAGVYRSQDALRDRMVTIDISYPDKETEMAITSAKSGLPLHDSEKIVNIVRSLRDSGKYEFAPTVRGCIMIAKTAKVRKAAVEAGNKIFRSICTDVLASETSRVGSDANIKKVKEFIAELVDRHCGSNPEAGEMNTDTKPSLKVGQRIAVGDKAVSML</sequence>
<keyword evidence="6" id="KW-0067">ATP-binding</keyword>
<dbReference type="InterPro" id="IPR013462">
    <property type="entry name" value="Gas-vesicle_GvpN"/>
</dbReference>
<evidence type="ECO:0000256" key="2">
    <source>
        <dbReference type="ARBA" id="ARBA00009417"/>
    </source>
</evidence>
<dbReference type="GO" id="GO:0016887">
    <property type="term" value="F:ATP hydrolysis activity"/>
    <property type="evidence" value="ECO:0007669"/>
    <property type="project" value="InterPro"/>
</dbReference>